<dbReference type="InterPro" id="IPR014717">
    <property type="entry name" value="Transl_elong_EF1B/ribsomal_bS6"/>
</dbReference>
<dbReference type="AlphaFoldDB" id="A0A1M7I3P2"/>
<dbReference type="PIRSF" id="PIRSF016482">
    <property type="entry name" value="PilO"/>
    <property type="match status" value="1"/>
</dbReference>
<name>A0A1M7I3P2_9GAMM</name>
<evidence type="ECO:0000256" key="1">
    <source>
        <dbReference type="SAM" id="Phobius"/>
    </source>
</evidence>
<keyword evidence="1" id="KW-0812">Transmembrane</keyword>
<dbReference type="GO" id="GO:0043107">
    <property type="term" value="P:type IV pilus-dependent motility"/>
    <property type="evidence" value="ECO:0007669"/>
    <property type="project" value="InterPro"/>
</dbReference>
<evidence type="ECO:0000313" key="2">
    <source>
        <dbReference type="EMBL" id="SHM35288.1"/>
    </source>
</evidence>
<feature type="transmembrane region" description="Helical" evidence="1">
    <location>
        <begin position="33"/>
        <end position="55"/>
    </location>
</feature>
<dbReference type="EMBL" id="LT670847">
    <property type="protein sequence ID" value="SHM35288.1"/>
    <property type="molecule type" value="Genomic_DNA"/>
</dbReference>
<dbReference type="Proteomes" id="UP000190911">
    <property type="component" value="Chromosome I"/>
</dbReference>
<dbReference type="InterPro" id="IPR007445">
    <property type="entry name" value="PilO"/>
</dbReference>
<dbReference type="Pfam" id="PF04350">
    <property type="entry name" value="PilO"/>
    <property type="match status" value="1"/>
</dbReference>
<dbReference type="GO" id="GO:0043683">
    <property type="term" value="P:type IV pilus assembly"/>
    <property type="evidence" value="ECO:0007669"/>
    <property type="project" value="InterPro"/>
</dbReference>
<protein>
    <submittedName>
        <fullName evidence="2">Type IV pilus assembly protein PilO</fullName>
    </submittedName>
</protein>
<dbReference type="OrthoDB" id="9802133at2"/>
<gene>
    <name evidence="2" type="ORF">SAMN05878437_2525</name>
</gene>
<evidence type="ECO:0000313" key="3">
    <source>
        <dbReference type="Proteomes" id="UP000190911"/>
    </source>
</evidence>
<reference evidence="2 3" key="1">
    <citation type="submission" date="2016-11" db="EMBL/GenBank/DDBJ databases">
        <authorList>
            <person name="Jaros S."/>
            <person name="Januszkiewicz K."/>
            <person name="Wedrychowicz H."/>
        </authorList>
    </citation>
    <scope>NUCLEOTIDE SEQUENCE [LARGE SCALE GENOMIC DNA]</scope>
    <source>
        <strain evidence="2 3">ACAM 12</strain>
    </source>
</reference>
<keyword evidence="3" id="KW-1185">Reference proteome</keyword>
<accession>A0A1M7I3P2</accession>
<dbReference type="PANTHER" id="PTHR39555">
    <property type="entry name" value="FIMBRIAL ASSEMBLY PROTEIN PILO-LIKE PROTEIN-RELATED"/>
    <property type="match status" value="1"/>
</dbReference>
<dbReference type="RefSeq" id="WP_079554131.1">
    <property type="nucleotide sequence ID" value="NZ_LT670847.1"/>
</dbReference>
<dbReference type="STRING" id="29571.SAMN05878437_2525"/>
<keyword evidence="1" id="KW-1133">Transmembrane helix</keyword>
<organism evidence="2 3">
    <name type="scientific">Vreelandella subglaciescola</name>
    <dbReference type="NCBI Taxonomy" id="29571"/>
    <lineage>
        <taxon>Bacteria</taxon>
        <taxon>Pseudomonadati</taxon>
        <taxon>Pseudomonadota</taxon>
        <taxon>Gammaproteobacteria</taxon>
        <taxon>Oceanospirillales</taxon>
        <taxon>Halomonadaceae</taxon>
        <taxon>Vreelandella</taxon>
    </lineage>
</organism>
<dbReference type="InParanoid" id="A0A1M7I3P2"/>
<keyword evidence="1" id="KW-0472">Membrane</keyword>
<proteinExistence type="predicted"/>
<sequence>MTFNRERLVQEWRQLREVDWQALELREAGGWPLLLKLLSCVLVLLLALAAMYGLVVREHRAALADARQQEVQLLTTFEQKSVEASTLPRVQQQLATLDAKMLGLRAMLPTGAEIPSLLDSINDAAVENRLSIDTIRLKPTVAHGYYIEHPFDIQVRGGYHQIARFVADMAALSRIVTQHDFTLTPVDGVGDTLRLSMLARTYSYQEPATGEQP</sequence>
<dbReference type="PANTHER" id="PTHR39555:SF1">
    <property type="entry name" value="TYPE IV PILUS INNER MEMBRANE COMPONENT PILO"/>
    <property type="match status" value="1"/>
</dbReference>
<dbReference type="Gene3D" id="3.30.70.60">
    <property type="match status" value="1"/>
</dbReference>